<dbReference type="InterPro" id="IPR043128">
    <property type="entry name" value="Rev_trsase/Diguanyl_cyclase"/>
</dbReference>
<dbReference type="CDD" id="cd01949">
    <property type="entry name" value="GGDEF"/>
    <property type="match status" value="1"/>
</dbReference>
<reference evidence="5" key="1">
    <citation type="submission" date="2021-02" db="EMBL/GenBank/DDBJ databases">
        <title>Strain Y2R2, a novel species of the genus Halomonas.</title>
        <authorList>
            <person name="Huang H."/>
        </authorList>
    </citation>
    <scope>NUCLEOTIDE SEQUENCE</scope>
    <source>
        <strain evidence="5">Y2R2</strain>
    </source>
</reference>
<dbReference type="PANTHER" id="PTHR45138">
    <property type="entry name" value="REGULATORY COMPONENTS OF SENSORY TRANSDUCTION SYSTEM"/>
    <property type="match status" value="1"/>
</dbReference>
<comment type="catalytic activity">
    <reaction evidence="3">
        <text>2 GTP = 3',3'-c-di-GMP + 2 diphosphate</text>
        <dbReference type="Rhea" id="RHEA:24898"/>
        <dbReference type="ChEBI" id="CHEBI:33019"/>
        <dbReference type="ChEBI" id="CHEBI:37565"/>
        <dbReference type="ChEBI" id="CHEBI:58805"/>
        <dbReference type="EC" id="2.7.7.65"/>
    </reaction>
</comment>
<name>A0A856QRH5_9GAMM</name>
<dbReference type="AlphaFoldDB" id="A0A856QRH5"/>
<evidence type="ECO:0000313" key="5">
    <source>
        <dbReference type="EMBL" id="QEM82510.2"/>
    </source>
</evidence>
<dbReference type="InterPro" id="IPR029787">
    <property type="entry name" value="Nucleotide_cyclase"/>
</dbReference>
<dbReference type="GO" id="GO:0052621">
    <property type="term" value="F:diguanylate cyclase activity"/>
    <property type="evidence" value="ECO:0007669"/>
    <property type="project" value="UniProtKB-EC"/>
</dbReference>
<dbReference type="EC" id="2.7.7.65" evidence="2"/>
<dbReference type="InterPro" id="IPR050469">
    <property type="entry name" value="Diguanylate_Cyclase"/>
</dbReference>
<gene>
    <name evidence="5" type="ORF">E4T21_13855</name>
</gene>
<dbReference type="InterPro" id="IPR000160">
    <property type="entry name" value="GGDEF_dom"/>
</dbReference>
<dbReference type="SUPFAM" id="SSF55073">
    <property type="entry name" value="Nucleotide cyclase"/>
    <property type="match status" value="1"/>
</dbReference>
<evidence type="ECO:0000256" key="1">
    <source>
        <dbReference type="ARBA" id="ARBA00001946"/>
    </source>
</evidence>
<dbReference type="GO" id="GO:1902201">
    <property type="term" value="P:negative regulation of bacterial-type flagellum-dependent cell motility"/>
    <property type="evidence" value="ECO:0007669"/>
    <property type="project" value="TreeGrafter"/>
</dbReference>
<dbReference type="GO" id="GO:0043709">
    <property type="term" value="P:cell adhesion involved in single-species biofilm formation"/>
    <property type="evidence" value="ECO:0007669"/>
    <property type="project" value="TreeGrafter"/>
</dbReference>
<dbReference type="Gene3D" id="3.30.70.270">
    <property type="match status" value="1"/>
</dbReference>
<accession>A0A856QRH5</accession>
<protein>
    <recommendedName>
        <fullName evidence="2">diguanylate cyclase</fullName>
        <ecNumber evidence="2">2.7.7.65</ecNumber>
    </recommendedName>
</protein>
<dbReference type="RefSeq" id="WP_187775000.1">
    <property type="nucleotide sequence ID" value="NZ_CP038437.2"/>
</dbReference>
<dbReference type="NCBIfam" id="TIGR00254">
    <property type="entry name" value="GGDEF"/>
    <property type="match status" value="1"/>
</dbReference>
<organism evidence="5 6">
    <name type="scientific">Halomonas binhaiensis</name>
    <dbReference type="NCBI Taxonomy" id="2562282"/>
    <lineage>
        <taxon>Bacteria</taxon>
        <taxon>Pseudomonadati</taxon>
        <taxon>Pseudomonadota</taxon>
        <taxon>Gammaproteobacteria</taxon>
        <taxon>Oceanospirillales</taxon>
        <taxon>Halomonadaceae</taxon>
        <taxon>Halomonas</taxon>
    </lineage>
</organism>
<sequence length="521" mass="57560">MLFQHFPGVLLGVDHQGLIRCTNPQAMSCLALSDQLLLEKSPEVIAAQGEAPVFARAIRDCISQGSAWQGLVTCRTGGGGMCQMSVVVQPFYDAGLACLVMLHDISEVFSQVLAERYLHENNETPENISTREDIESYVARIPGIVFRLRQAHEGALSFDYLGPGFEEQTLLCADEVRKDADVLLNRMSEEQRLKLSIELAQSGSTMSPWRLEMCIDSGSSLCWFEARGVPQHVADGAVAWDGLLLDITERKLHESQIEKLVSTDALTGVMNRRAFHDAAEAAAAQAMRHGQHVVLAMLDLDHFKALNDCYGHAAGDKVLQSFSETCRMSLRPYDLIARIGGEEFVVMLVDVQLVDAREILERLRSNVESMTMQVGDRALRVTVSMGAIWLDEAEELEMAMLRVDRALYEAKHAGRNCLRGLSRGGWLDQDEISASGHEGDGSHIREYRFVDTFSGSARLAIDEPSNSLHELPEGPCLPTPCPNCGQRQLRAPTTGTPDAWVYCGACRAFVCRYHEAADYPS</sequence>
<dbReference type="FunFam" id="3.30.70.270:FF:000001">
    <property type="entry name" value="Diguanylate cyclase domain protein"/>
    <property type="match status" value="1"/>
</dbReference>
<comment type="cofactor">
    <cofactor evidence="1">
        <name>Mg(2+)</name>
        <dbReference type="ChEBI" id="CHEBI:18420"/>
    </cofactor>
</comment>
<evidence type="ECO:0000256" key="2">
    <source>
        <dbReference type="ARBA" id="ARBA00012528"/>
    </source>
</evidence>
<dbReference type="PROSITE" id="PS50887">
    <property type="entry name" value="GGDEF"/>
    <property type="match status" value="1"/>
</dbReference>
<dbReference type="SMART" id="SM00267">
    <property type="entry name" value="GGDEF"/>
    <property type="match status" value="1"/>
</dbReference>
<dbReference type="KEGG" id="hbh:E4T21_13855"/>
<feature type="domain" description="GGDEF" evidence="4">
    <location>
        <begin position="291"/>
        <end position="423"/>
    </location>
</feature>
<keyword evidence="6" id="KW-1185">Reference proteome</keyword>
<dbReference type="Proteomes" id="UP000324285">
    <property type="component" value="Chromosome"/>
</dbReference>
<dbReference type="InterPro" id="IPR035965">
    <property type="entry name" value="PAS-like_dom_sf"/>
</dbReference>
<dbReference type="PANTHER" id="PTHR45138:SF9">
    <property type="entry name" value="DIGUANYLATE CYCLASE DGCM-RELATED"/>
    <property type="match status" value="1"/>
</dbReference>
<evidence type="ECO:0000313" key="6">
    <source>
        <dbReference type="Proteomes" id="UP000324285"/>
    </source>
</evidence>
<dbReference type="GO" id="GO:0005886">
    <property type="term" value="C:plasma membrane"/>
    <property type="evidence" value="ECO:0007669"/>
    <property type="project" value="TreeGrafter"/>
</dbReference>
<evidence type="ECO:0000259" key="4">
    <source>
        <dbReference type="PROSITE" id="PS50887"/>
    </source>
</evidence>
<proteinExistence type="predicted"/>
<dbReference type="Pfam" id="PF00990">
    <property type="entry name" value="GGDEF"/>
    <property type="match status" value="1"/>
</dbReference>
<evidence type="ECO:0000256" key="3">
    <source>
        <dbReference type="ARBA" id="ARBA00034247"/>
    </source>
</evidence>
<dbReference type="EMBL" id="CP038437">
    <property type="protein sequence ID" value="QEM82510.2"/>
    <property type="molecule type" value="Genomic_DNA"/>
</dbReference>
<dbReference type="Gene3D" id="3.30.450.20">
    <property type="entry name" value="PAS domain"/>
    <property type="match status" value="2"/>
</dbReference>
<dbReference type="SUPFAM" id="SSF55785">
    <property type="entry name" value="PYP-like sensor domain (PAS domain)"/>
    <property type="match status" value="2"/>
</dbReference>